<dbReference type="Gramene" id="QL01p035119:mrna">
    <property type="protein sequence ID" value="QL01p035119:mrna"/>
    <property type="gene ID" value="QL01p035119"/>
</dbReference>
<proteinExistence type="predicted"/>
<dbReference type="OMA" id="KEGENEW"/>
<dbReference type="InParanoid" id="A0A7N2KPN4"/>
<name>A0A7N2KPN4_QUELO</name>
<sequence length="485" mass="54715">MNILCWNCCGLGNPQTEQELGDLIWAQAPLVMFLAKTWLDKARVETIKVRYKFGGMIEVSRVNKEGENEWRFTGFYGNLDTNLQHETWEKLRRLKNKYSISWVCAEDFNEIAKAHKKLGGRPRPVKQMEAFRDVDECGFKDLGIVGANPENFEHVLSVIPTIVTPELNNMLSAEFVKEEADEALKQMDPLKAPGLDGLPPLFFQNFWPTIGEEVSQAVLTCLKSARSQEFLDDSMVSSLIDAETGEWNGQLIDQLISPFLVQRINAIPLCKTSQGDCIVWPQSSDGNYTRACNEALPIVVNLYKRKILDSPLCCSCGKANETVFQALWECEKIPAAWGPDFNSLRKLPYQPLIVMDLICRLGQEGRKVELFMVMAWFIWCRRNKCHFNEPSIPVDKLLEAALKSLSEFQSKQRVGTTHQKPAAPKWQPAPKDTYKINYDGTIFSKLEEAGIGLVIKNERSEVMASLAEKVNKPSGGVEAIEAMAV</sequence>
<dbReference type="InterPro" id="IPR036691">
    <property type="entry name" value="Endo/exonu/phosph_ase_sf"/>
</dbReference>
<reference evidence="1 2" key="1">
    <citation type="journal article" date="2016" name="G3 (Bethesda)">
        <title>First Draft Assembly and Annotation of the Genome of a California Endemic Oak Quercus lobata Nee (Fagaceae).</title>
        <authorList>
            <person name="Sork V.L."/>
            <person name="Fitz-Gibbon S.T."/>
            <person name="Puiu D."/>
            <person name="Crepeau M."/>
            <person name="Gugger P.F."/>
            <person name="Sherman R."/>
            <person name="Stevens K."/>
            <person name="Langley C.H."/>
            <person name="Pellegrini M."/>
            <person name="Salzberg S.L."/>
        </authorList>
    </citation>
    <scope>NUCLEOTIDE SEQUENCE [LARGE SCALE GENOMIC DNA]</scope>
    <source>
        <strain evidence="1 2">cv. SW786</strain>
    </source>
</reference>
<dbReference type="EnsemblPlants" id="QL01p035119:mrna">
    <property type="protein sequence ID" value="QL01p035119:mrna"/>
    <property type="gene ID" value="QL01p035119"/>
</dbReference>
<dbReference type="PANTHER" id="PTHR35218:SF9">
    <property type="entry name" value="ENDONUCLEASE_EXONUCLEASE_PHOSPHATASE DOMAIN-CONTAINING PROTEIN"/>
    <property type="match status" value="1"/>
</dbReference>
<dbReference type="Proteomes" id="UP000594261">
    <property type="component" value="Chromosome 1"/>
</dbReference>
<dbReference type="EMBL" id="LRBV02000001">
    <property type="status" value="NOT_ANNOTATED_CDS"/>
    <property type="molecule type" value="Genomic_DNA"/>
</dbReference>
<reference evidence="1" key="2">
    <citation type="submission" date="2021-01" db="UniProtKB">
        <authorList>
            <consortium name="EnsemblPlants"/>
        </authorList>
    </citation>
    <scope>IDENTIFICATION</scope>
</reference>
<keyword evidence="2" id="KW-1185">Reference proteome</keyword>
<protein>
    <submittedName>
        <fullName evidence="1">Uncharacterized protein</fullName>
    </submittedName>
</protein>
<organism evidence="1 2">
    <name type="scientific">Quercus lobata</name>
    <name type="common">Valley oak</name>
    <dbReference type="NCBI Taxonomy" id="97700"/>
    <lineage>
        <taxon>Eukaryota</taxon>
        <taxon>Viridiplantae</taxon>
        <taxon>Streptophyta</taxon>
        <taxon>Embryophyta</taxon>
        <taxon>Tracheophyta</taxon>
        <taxon>Spermatophyta</taxon>
        <taxon>Magnoliopsida</taxon>
        <taxon>eudicotyledons</taxon>
        <taxon>Gunneridae</taxon>
        <taxon>Pentapetalae</taxon>
        <taxon>rosids</taxon>
        <taxon>fabids</taxon>
        <taxon>Fagales</taxon>
        <taxon>Fagaceae</taxon>
        <taxon>Quercus</taxon>
    </lineage>
</organism>
<dbReference type="AlphaFoldDB" id="A0A7N2KPN4"/>
<evidence type="ECO:0000313" key="1">
    <source>
        <dbReference type="EnsemblPlants" id="QL01p035119:mrna"/>
    </source>
</evidence>
<dbReference type="PANTHER" id="PTHR35218">
    <property type="entry name" value="RNASE H DOMAIN-CONTAINING PROTEIN"/>
    <property type="match status" value="1"/>
</dbReference>
<accession>A0A7N2KPN4</accession>
<dbReference type="Gene3D" id="3.60.10.10">
    <property type="entry name" value="Endonuclease/exonuclease/phosphatase"/>
    <property type="match status" value="1"/>
</dbReference>
<evidence type="ECO:0000313" key="2">
    <source>
        <dbReference type="Proteomes" id="UP000594261"/>
    </source>
</evidence>